<name>A0A2M9EXN7_9BACL</name>
<gene>
    <name evidence="2" type="ORF">CQS04_12125</name>
</gene>
<dbReference type="RefSeq" id="WP_100354379.1">
    <property type="nucleotide sequence ID" value="NZ_PCGR01000004.1"/>
</dbReference>
<dbReference type="EMBL" id="PCGR01000004">
    <property type="protein sequence ID" value="PJK15974.1"/>
    <property type="molecule type" value="Genomic_DNA"/>
</dbReference>
<proteinExistence type="predicted"/>
<dbReference type="AlphaFoldDB" id="A0A2M9EXN7"/>
<feature type="transmembrane region" description="Helical" evidence="1">
    <location>
        <begin position="6"/>
        <end position="22"/>
    </location>
</feature>
<keyword evidence="1" id="KW-1133">Transmembrane helix</keyword>
<sequence>MEYGIVGIIAVVLLVGLIIQVRRTLAVIQKSKSTYESNGRTRLGYTLTTIFYTIFLGAYSLNMFTSAQALASNETVVQVCFISLALVMISKFIVIPRTNN</sequence>
<evidence type="ECO:0000313" key="3">
    <source>
        <dbReference type="Proteomes" id="UP000228680"/>
    </source>
</evidence>
<keyword evidence="1" id="KW-0812">Transmembrane</keyword>
<evidence type="ECO:0000313" key="2">
    <source>
        <dbReference type="EMBL" id="PJK15974.1"/>
    </source>
</evidence>
<organism evidence="2 3">
    <name type="scientific">Chryseomicrobium excrementi</name>
    <dbReference type="NCBI Taxonomy" id="2041346"/>
    <lineage>
        <taxon>Bacteria</taxon>
        <taxon>Bacillati</taxon>
        <taxon>Bacillota</taxon>
        <taxon>Bacilli</taxon>
        <taxon>Bacillales</taxon>
        <taxon>Caryophanaceae</taxon>
        <taxon>Chryseomicrobium</taxon>
    </lineage>
</organism>
<keyword evidence="1" id="KW-0472">Membrane</keyword>
<keyword evidence="3" id="KW-1185">Reference proteome</keyword>
<accession>A0A2M9EXN7</accession>
<evidence type="ECO:0000256" key="1">
    <source>
        <dbReference type="SAM" id="Phobius"/>
    </source>
</evidence>
<reference evidence="2 3" key="1">
    <citation type="submission" date="2017-10" db="EMBL/GenBank/DDBJ databases">
        <title>Draft genome of Chryseomicrobium casticus sp. nov.</title>
        <authorList>
            <person name="Chakraborty R."/>
            <person name="Saha T."/>
        </authorList>
    </citation>
    <scope>NUCLEOTIDE SEQUENCE [LARGE SCALE GENOMIC DNA]</scope>
    <source>
        <strain evidence="2 3">ET03</strain>
    </source>
</reference>
<protein>
    <submittedName>
        <fullName evidence="2">Uncharacterized protein</fullName>
    </submittedName>
</protein>
<feature type="transmembrane region" description="Helical" evidence="1">
    <location>
        <begin position="76"/>
        <end position="94"/>
    </location>
</feature>
<dbReference type="Proteomes" id="UP000228680">
    <property type="component" value="Unassembled WGS sequence"/>
</dbReference>
<dbReference type="OrthoDB" id="9867848at2"/>
<feature type="transmembrane region" description="Helical" evidence="1">
    <location>
        <begin position="43"/>
        <end position="64"/>
    </location>
</feature>
<comment type="caution">
    <text evidence="2">The sequence shown here is derived from an EMBL/GenBank/DDBJ whole genome shotgun (WGS) entry which is preliminary data.</text>
</comment>